<evidence type="ECO:0000313" key="4">
    <source>
        <dbReference type="EMBL" id="RZC33511.1"/>
    </source>
</evidence>
<dbReference type="STRING" id="1661398.A0A482VKS9"/>
<evidence type="ECO:0000313" key="5">
    <source>
        <dbReference type="Proteomes" id="UP000292052"/>
    </source>
</evidence>
<keyword evidence="5" id="KW-1185">Reference proteome</keyword>
<feature type="coiled-coil region" evidence="1">
    <location>
        <begin position="559"/>
        <end position="586"/>
    </location>
</feature>
<organism evidence="4 5">
    <name type="scientific">Asbolus verrucosus</name>
    <name type="common">Desert ironclad beetle</name>
    <dbReference type="NCBI Taxonomy" id="1661398"/>
    <lineage>
        <taxon>Eukaryota</taxon>
        <taxon>Metazoa</taxon>
        <taxon>Ecdysozoa</taxon>
        <taxon>Arthropoda</taxon>
        <taxon>Hexapoda</taxon>
        <taxon>Insecta</taxon>
        <taxon>Pterygota</taxon>
        <taxon>Neoptera</taxon>
        <taxon>Endopterygota</taxon>
        <taxon>Coleoptera</taxon>
        <taxon>Polyphaga</taxon>
        <taxon>Cucujiformia</taxon>
        <taxon>Tenebrionidae</taxon>
        <taxon>Pimeliinae</taxon>
        <taxon>Asbolus</taxon>
    </lineage>
</organism>
<feature type="coiled-coil region" evidence="1">
    <location>
        <begin position="440"/>
        <end position="474"/>
    </location>
</feature>
<dbReference type="EMBL" id="QDEB01088099">
    <property type="protein sequence ID" value="RZC33511.1"/>
    <property type="molecule type" value="Genomic_DNA"/>
</dbReference>
<comment type="caution">
    <text evidence="4">The sequence shown here is derived from an EMBL/GenBank/DDBJ whole genome shotgun (WGS) entry which is preliminary data.</text>
</comment>
<dbReference type="InterPro" id="IPR032013">
    <property type="entry name" value="DUF4795"/>
</dbReference>
<dbReference type="PANTHER" id="PTHR47080">
    <property type="entry name" value="CHROMOSOME 16 OPEN READING FRAME 96"/>
    <property type="match status" value="1"/>
</dbReference>
<dbReference type="OrthoDB" id="5981048at2759"/>
<evidence type="ECO:0000259" key="3">
    <source>
        <dbReference type="Pfam" id="PF16043"/>
    </source>
</evidence>
<feature type="domain" description="DUF4795" evidence="3">
    <location>
        <begin position="427"/>
        <end position="631"/>
    </location>
</feature>
<name>A0A482VKS9_ASBVE</name>
<dbReference type="Pfam" id="PF16043">
    <property type="entry name" value="DUF4795"/>
    <property type="match status" value="1"/>
</dbReference>
<dbReference type="Proteomes" id="UP000292052">
    <property type="component" value="Unassembled WGS sequence"/>
</dbReference>
<evidence type="ECO:0000256" key="2">
    <source>
        <dbReference type="SAM" id="MobiDB-lite"/>
    </source>
</evidence>
<protein>
    <submittedName>
        <fullName evidence="4">Intracellular protein transport protein USO1-like</fullName>
    </submittedName>
</protein>
<keyword evidence="1" id="KW-0175">Coiled coil</keyword>
<evidence type="ECO:0000256" key="1">
    <source>
        <dbReference type="SAM" id="Coils"/>
    </source>
</evidence>
<proteinExistence type="predicted"/>
<gene>
    <name evidence="4" type="ORF">BDFB_000477</name>
</gene>
<feature type="region of interest" description="Disordered" evidence="2">
    <location>
        <begin position="115"/>
        <end position="135"/>
    </location>
</feature>
<dbReference type="AlphaFoldDB" id="A0A482VKS9"/>
<accession>A0A482VKS9</accession>
<sequence length="826" mass="92689">MTESTTLLSLTQLVDVSLNCHEGLVNFHSLHTLLHVLIQQLNLGDVGVEFRGPDSGRMQALIAGINTSGQPFLEYGVIGGQKSRRRSKRAVSLQDIKEQQNVEEKKEKELRVIERRKDSKEDPALNPLPLKSPPGSLTGLKAGEQQLSTVVLVESQSRLPQFSVAVSKSAFDELQEDVSAIKHQIKELTEMPGNMGLIEATRTGSSPILDMFQILTLIKRMDAAETAMEKLHSLMEEIVRQTGDADFAEKAKAVRQSVDFVTPPANLDNLNNLESRVVQLENFVKEINANLGGQKPSPSPGDESDKVKIWDPKKMYNSVIRGVNLSEQTPEEAIGLLQQEFQNLSTWIESSIKEVDSIKAGAIDLGDVDLGALQGKFDESAKQVEELDKLYTQQIGLLNTQLGELQKEMNDVVTKIDVILPGGDSTGINAETTMELANKLVLLEKEIITISDNAAKLQTEKEESDKNMEAILEQIDVLKIVKANREDLEDALGDKADACQINRKVSHDQFDAACDDLSRGIEEALTKLQEQEEMWHQALESIQKDVGNKLDRMEVDPLRDFVNAKLKALQEKFKSLTALKREQEAAGTKSKFLKNVNCISCDKDVVMRKEMDPTLKPRPYAMPPSRNMAPYLAYELDQLRKQQKCVPGSKNMNFFESALKAKTVKDKDHLCNRYCGGSHTVTTPQQRVTRLGHFLEQWGPEIAPLNDEYVRGKDNHMYKARDENIYQKMLSKQNEMAANANLASKVDDAVSKDAVAPQTNRQIFTNQGLAQRVQLQSKREESPEYPKAKVQEYLNLKKNLELLNLRKDLELLKLRKGLKRLNLMTR</sequence>
<reference evidence="4 5" key="1">
    <citation type="submission" date="2017-03" db="EMBL/GenBank/DDBJ databases">
        <title>Genome of the blue death feigning beetle - Asbolus verrucosus.</title>
        <authorList>
            <person name="Rider S.D."/>
        </authorList>
    </citation>
    <scope>NUCLEOTIDE SEQUENCE [LARGE SCALE GENOMIC DNA]</scope>
    <source>
        <strain evidence="4">Butters</strain>
        <tissue evidence="4">Head and leg muscle</tissue>
    </source>
</reference>
<dbReference type="PANTHER" id="PTHR47080:SF1">
    <property type="entry name" value="CHROMOSOME 16 OPEN READING FRAME 96"/>
    <property type="match status" value="1"/>
</dbReference>